<comment type="function">
    <text evidence="4">Catalyzes amidations at positions B, D, E, and G on adenosylcobyrinic A,C-diamide. NH(2) groups are provided by glutamine, and one molecule of ATP is hydrogenolyzed for each amidation.</text>
</comment>
<dbReference type="Gene3D" id="3.40.50.880">
    <property type="match status" value="1"/>
</dbReference>
<sequence>MLAGGARTMAQSVMVMGTSSHVGKSVLATALCRIFYQDGFHVAPFKVQNMSRNSAVTPDGLEISRAQATQAAAAGIAPNVHMNPILLKPTDGHSSQVIVQGRVYAEQSAASYMHSDKDALWQAAQASFRYLTERFAVIVMEGAGSPVEMNLKARDLANMRAAEMAQAAVILVADIERGGVFASVIGTLELLEPAERARVVGLVINKFRGDPALFDDGVRFLEERTGIPVLGVIPYLPDLAIDEEDSLGLDAPRYAPDQRAGIRIGIVPLPHIANFTDVDPLFWEADVGPFFARAPEDLAQADGIIVPGTKNTMEDLVWLHATGWAEALQNARSQQIPILAICGGYQMLGMVVRDPDQLESHRVKVPGLGWAPHETTLVSPKRTQWVQGHLTDPWSAIPVKGYEIHMGRTVPIGDSKPFATVHPTGDALGRPDGIVIGQMAVVGTYLHGVLDNQGFRELWLNQVRRRAGRDLQPSTLSVDDLREKAYDRLATAVRGHLQLDLLYDVVGLKKLGDEHNGSVS</sequence>
<dbReference type="HAMAP" id="MF_00028">
    <property type="entry name" value="CobQ"/>
    <property type="match status" value="1"/>
</dbReference>
<evidence type="ECO:0000313" key="7">
    <source>
        <dbReference type="EMBL" id="PSR21518.1"/>
    </source>
</evidence>
<evidence type="ECO:0000256" key="4">
    <source>
        <dbReference type="HAMAP-Rule" id="MF_00028"/>
    </source>
</evidence>
<dbReference type="Gene3D" id="3.40.50.300">
    <property type="entry name" value="P-loop containing nucleotide triphosphate hydrolases"/>
    <property type="match status" value="1"/>
</dbReference>
<comment type="similarity">
    <text evidence="4">Belongs to the CobB/CobQ family. CobQ subfamily.</text>
</comment>
<dbReference type="AlphaFoldDB" id="A0A2T2WH05"/>
<dbReference type="InterPro" id="IPR027417">
    <property type="entry name" value="P-loop_NTPase"/>
</dbReference>
<dbReference type="Pfam" id="PF01656">
    <property type="entry name" value="CbiA"/>
    <property type="match status" value="1"/>
</dbReference>
<evidence type="ECO:0000256" key="3">
    <source>
        <dbReference type="ARBA" id="ARBA00022962"/>
    </source>
</evidence>
<feature type="active site" description="Nucleophile" evidence="4">
    <location>
        <position position="342"/>
    </location>
</feature>
<dbReference type="Proteomes" id="UP000241848">
    <property type="component" value="Unassembled WGS sequence"/>
</dbReference>
<feature type="active site" evidence="4">
    <location>
        <position position="447"/>
    </location>
</feature>
<protein>
    <recommendedName>
        <fullName evidence="4">Cobyric acid synthase</fullName>
    </recommendedName>
</protein>
<dbReference type="InterPro" id="IPR033949">
    <property type="entry name" value="CobQ_GATase1"/>
</dbReference>
<dbReference type="SUPFAM" id="SSF52540">
    <property type="entry name" value="P-loop containing nucleoside triphosphate hydrolases"/>
    <property type="match status" value="1"/>
</dbReference>
<comment type="pathway">
    <text evidence="1 4">Cofactor biosynthesis; adenosylcobalamin biosynthesis.</text>
</comment>
<dbReference type="UniPathway" id="UPA00148"/>
<dbReference type="NCBIfam" id="NF001989">
    <property type="entry name" value="PRK00784.1"/>
    <property type="match status" value="1"/>
</dbReference>
<dbReference type="InterPro" id="IPR047045">
    <property type="entry name" value="CobQ_N"/>
</dbReference>
<name>A0A2T2WH05_9FIRM</name>
<dbReference type="Pfam" id="PF07685">
    <property type="entry name" value="GATase_3"/>
    <property type="match status" value="1"/>
</dbReference>
<dbReference type="GO" id="GO:0009236">
    <property type="term" value="P:cobalamin biosynthetic process"/>
    <property type="evidence" value="ECO:0007669"/>
    <property type="project" value="UniProtKB-UniRule"/>
</dbReference>
<comment type="caution">
    <text evidence="7">The sequence shown here is derived from an EMBL/GenBank/DDBJ whole genome shotgun (WGS) entry which is preliminary data.</text>
</comment>
<evidence type="ECO:0000256" key="1">
    <source>
        <dbReference type="ARBA" id="ARBA00004953"/>
    </source>
</evidence>
<dbReference type="GO" id="GO:0015420">
    <property type="term" value="F:ABC-type vitamin B12 transporter activity"/>
    <property type="evidence" value="ECO:0007669"/>
    <property type="project" value="UniProtKB-UniRule"/>
</dbReference>
<keyword evidence="2 4" id="KW-0169">Cobalamin biosynthesis</keyword>
<keyword evidence="3 4" id="KW-0315">Glutamine amidotransferase</keyword>
<reference evidence="7 8" key="1">
    <citation type="journal article" date="2014" name="BMC Genomics">
        <title>Comparison of environmental and isolate Sulfobacillus genomes reveals diverse carbon, sulfur, nitrogen, and hydrogen metabolisms.</title>
        <authorList>
            <person name="Justice N.B."/>
            <person name="Norman A."/>
            <person name="Brown C.T."/>
            <person name="Singh A."/>
            <person name="Thomas B.C."/>
            <person name="Banfield J.F."/>
        </authorList>
    </citation>
    <scope>NUCLEOTIDE SEQUENCE [LARGE SCALE GENOMIC DNA]</scope>
    <source>
        <strain evidence="7">AMDSBA3</strain>
    </source>
</reference>
<evidence type="ECO:0000259" key="6">
    <source>
        <dbReference type="Pfam" id="PF07685"/>
    </source>
</evidence>
<dbReference type="PANTHER" id="PTHR21343:SF1">
    <property type="entry name" value="COBYRIC ACID SYNTHASE"/>
    <property type="match status" value="1"/>
</dbReference>
<dbReference type="CDD" id="cd05389">
    <property type="entry name" value="CobQ_N"/>
    <property type="match status" value="1"/>
</dbReference>
<dbReference type="GO" id="GO:0003824">
    <property type="term" value="F:catalytic activity"/>
    <property type="evidence" value="ECO:0007669"/>
    <property type="project" value="InterPro"/>
</dbReference>
<accession>A0A2T2WH05</accession>
<dbReference type="CDD" id="cd01750">
    <property type="entry name" value="GATase1_CobQ"/>
    <property type="match status" value="1"/>
</dbReference>
<proteinExistence type="inferred from homology"/>
<feature type="domain" description="CobQ/CobB/MinD/ParA nucleotide binding" evidence="5">
    <location>
        <begin position="13"/>
        <end position="241"/>
    </location>
</feature>
<dbReference type="InterPro" id="IPR011698">
    <property type="entry name" value="GATase_3"/>
</dbReference>
<evidence type="ECO:0000259" key="5">
    <source>
        <dbReference type="Pfam" id="PF01656"/>
    </source>
</evidence>
<dbReference type="PANTHER" id="PTHR21343">
    <property type="entry name" value="DETHIOBIOTIN SYNTHETASE"/>
    <property type="match status" value="1"/>
</dbReference>
<evidence type="ECO:0000256" key="2">
    <source>
        <dbReference type="ARBA" id="ARBA00022573"/>
    </source>
</evidence>
<dbReference type="PROSITE" id="PS51274">
    <property type="entry name" value="GATASE_COBBQ"/>
    <property type="match status" value="1"/>
</dbReference>
<dbReference type="InterPro" id="IPR004459">
    <property type="entry name" value="CobQ_synth"/>
</dbReference>
<organism evidence="7 8">
    <name type="scientific">Sulfobacillus acidophilus</name>
    <dbReference type="NCBI Taxonomy" id="53633"/>
    <lineage>
        <taxon>Bacteria</taxon>
        <taxon>Bacillati</taxon>
        <taxon>Bacillota</taxon>
        <taxon>Clostridia</taxon>
        <taxon>Eubacteriales</taxon>
        <taxon>Clostridiales Family XVII. Incertae Sedis</taxon>
        <taxon>Sulfobacillus</taxon>
    </lineage>
</organism>
<dbReference type="NCBIfam" id="TIGR00313">
    <property type="entry name" value="cobQ"/>
    <property type="match status" value="1"/>
</dbReference>
<dbReference type="InterPro" id="IPR002586">
    <property type="entry name" value="CobQ/CobB/MinD/ParA_Nub-bd_dom"/>
</dbReference>
<dbReference type="EMBL" id="PXYV01000032">
    <property type="protein sequence ID" value="PSR21518.1"/>
    <property type="molecule type" value="Genomic_DNA"/>
</dbReference>
<gene>
    <name evidence="4" type="primary">cobQ</name>
    <name evidence="7" type="ORF">C7B45_10380</name>
</gene>
<feature type="domain" description="CobB/CobQ-like glutamine amidotransferase" evidence="6">
    <location>
        <begin position="263"/>
        <end position="454"/>
    </location>
</feature>
<dbReference type="SUPFAM" id="SSF52317">
    <property type="entry name" value="Class I glutamine amidotransferase-like"/>
    <property type="match status" value="1"/>
</dbReference>
<evidence type="ECO:0000313" key="8">
    <source>
        <dbReference type="Proteomes" id="UP000241848"/>
    </source>
</evidence>
<dbReference type="InterPro" id="IPR029062">
    <property type="entry name" value="Class_I_gatase-like"/>
</dbReference>